<dbReference type="Pfam" id="PF13538">
    <property type="entry name" value="UvrD_C_2"/>
    <property type="match status" value="1"/>
</dbReference>
<dbReference type="InterPro" id="IPR027417">
    <property type="entry name" value="P-loop_NTPase"/>
</dbReference>
<dbReference type="InterPro" id="IPR014016">
    <property type="entry name" value="UvrD-like_ATP-bd"/>
</dbReference>
<dbReference type="PANTHER" id="PTHR11070:SF17">
    <property type="entry name" value="DNA HELICASE IV"/>
    <property type="match status" value="1"/>
</dbReference>
<name>A0A430B4K1_9ENTE</name>
<dbReference type="Pfam" id="PF00580">
    <property type="entry name" value="UvrD-helicase"/>
    <property type="match status" value="1"/>
</dbReference>
<dbReference type="GO" id="GO:0003677">
    <property type="term" value="F:DNA binding"/>
    <property type="evidence" value="ECO:0007669"/>
    <property type="project" value="InterPro"/>
</dbReference>
<evidence type="ECO:0000313" key="7">
    <source>
        <dbReference type="EMBL" id="RSU15276.1"/>
    </source>
</evidence>
<comment type="caution">
    <text evidence="7">The sequence shown here is derived from an EMBL/GenBank/DDBJ whole genome shotgun (WGS) entry which is preliminary data.</text>
</comment>
<dbReference type="Gene3D" id="3.40.50.300">
    <property type="entry name" value="P-loop containing nucleotide triphosphate hydrolases"/>
    <property type="match status" value="2"/>
</dbReference>
<feature type="binding site" evidence="5">
    <location>
        <begin position="239"/>
        <end position="246"/>
    </location>
    <ligand>
        <name>ATP</name>
        <dbReference type="ChEBI" id="CHEBI:30616"/>
    </ligand>
</feature>
<dbReference type="InterPro" id="IPR000212">
    <property type="entry name" value="DNA_helicase_UvrD/REP"/>
</dbReference>
<dbReference type="InterPro" id="IPR027785">
    <property type="entry name" value="UvrD-like_helicase_C"/>
</dbReference>
<dbReference type="GO" id="GO:0005524">
    <property type="term" value="F:ATP binding"/>
    <property type="evidence" value="ECO:0007669"/>
    <property type="project" value="UniProtKB-UniRule"/>
</dbReference>
<keyword evidence="4 5" id="KW-0067">ATP-binding</keyword>
<dbReference type="PANTHER" id="PTHR11070">
    <property type="entry name" value="UVRD / RECB / PCRA DNA HELICASE FAMILY MEMBER"/>
    <property type="match status" value="1"/>
</dbReference>
<dbReference type="EMBL" id="NGKA01000002">
    <property type="protein sequence ID" value="RSU15276.1"/>
    <property type="molecule type" value="Genomic_DNA"/>
</dbReference>
<dbReference type="AlphaFoldDB" id="A0A430B4K1"/>
<evidence type="ECO:0000259" key="6">
    <source>
        <dbReference type="PROSITE" id="PS51198"/>
    </source>
</evidence>
<gene>
    <name evidence="7" type="ORF">CBF29_02785</name>
</gene>
<proteinExistence type="predicted"/>
<dbReference type="GO" id="GO:0000725">
    <property type="term" value="P:recombinational repair"/>
    <property type="evidence" value="ECO:0007669"/>
    <property type="project" value="TreeGrafter"/>
</dbReference>
<evidence type="ECO:0000256" key="4">
    <source>
        <dbReference type="ARBA" id="ARBA00022840"/>
    </source>
</evidence>
<dbReference type="GO" id="GO:0016787">
    <property type="term" value="F:hydrolase activity"/>
    <property type="evidence" value="ECO:0007669"/>
    <property type="project" value="UniProtKB-UniRule"/>
</dbReference>
<dbReference type="SUPFAM" id="SSF52540">
    <property type="entry name" value="P-loop containing nucleoside triphosphate hydrolases"/>
    <property type="match status" value="1"/>
</dbReference>
<feature type="domain" description="UvrD-like helicase ATP-binding" evidence="6">
    <location>
        <begin position="218"/>
        <end position="571"/>
    </location>
</feature>
<dbReference type="GO" id="GO:0043138">
    <property type="term" value="F:3'-5' DNA helicase activity"/>
    <property type="evidence" value="ECO:0007669"/>
    <property type="project" value="TreeGrafter"/>
</dbReference>
<keyword evidence="1 5" id="KW-0547">Nucleotide-binding</keyword>
<keyword evidence="8" id="KW-1185">Reference proteome</keyword>
<sequence>MNNTRGSFMGNKKEWQAEQAYLTFVYDKLLATQKQVVAEAEDTNESSKQFVQELSSDLRMSSDSVSDSFESLIEVEQKNQELAQINYKREWLEKQKHNLAQLLTTPYFAKIDVLYPDEAEIEKFYIGVAGFSDEEHHQYIYDWRSPIANLYYENNLGQTSYEAPMGNIPVDLKNRRQLKVEENRLIDFFDTSTAIEDPMLLQVLNEESNAKLQDITSTIQREQNEIIRDTQSEVLLIEGIAGSGKTSTILQRIAYLLYRFRENLLPEQVLLLSPNPMFSKYIEEVLPSLGEKNPRQMTYRDLIKNQGRMLPVDSLEDQLKRKGYTSSVAQMKKIEKHVKNLKVDELILRDITHDGKVLISKQWIFDELSMLPQETEMYRQLEFIREKMTDRLQSYITAESRKDYWRDEVQSLSNEEYQQLFPKGMKGKEEVNIEKIALRILTRRHQKSRSRINRYVWLDMEGHYEQATGQKLQPPLTLDQGTEFAYLNYLMLRKRDERRVKYMIIDEVQDYSETQLYFLAQIFHQAHFTLVGDGFQSVFDQGTTFKKVKEIFETVDFDVTFRELKKSYRSSGPISQFMKNLAGGEKSGIEVVNRPGKDVEAEKFVDEESYLRHLDRLIAERPTAYRQAILTKDSETAVSLFKKLNRASDSRLVADGGSMSFSMKTLIMPVYLAKGLEFDRVVVHDVSEEEYQTPLDLNILYTASSRAMHELYLPYIGKPSLFLSSL</sequence>
<dbReference type="GO" id="GO:0005829">
    <property type="term" value="C:cytosol"/>
    <property type="evidence" value="ECO:0007669"/>
    <property type="project" value="TreeGrafter"/>
</dbReference>
<keyword evidence="2 5" id="KW-0378">Hydrolase</keyword>
<dbReference type="PROSITE" id="PS51198">
    <property type="entry name" value="UVRD_HELICASE_ATP_BIND"/>
    <property type="match status" value="1"/>
</dbReference>
<evidence type="ECO:0000256" key="5">
    <source>
        <dbReference type="PROSITE-ProRule" id="PRU00560"/>
    </source>
</evidence>
<evidence type="ECO:0000256" key="2">
    <source>
        <dbReference type="ARBA" id="ARBA00022801"/>
    </source>
</evidence>
<dbReference type="OrthoDB" id="9787585at2"/>
<organism evidence="7 8">
    <name type="scientific">Vagococcus elongatus</name>
    <dbReference type="NCBI Taxonomy" id="180344"/>
    <lineage>
        <taxon>Bacteria</taxon>
        <taxon>Bacillati</taxon>
        <taxon>Bacillota</taxon>
        <taxon>Bacilli</taxon>
        <taxon>Lactobacillales</taxon>
        <taxon>Enterococcaceae</taxon>
        <taxon>Vagococcus</taxon>
    </lineage>
</organism>
<evidence type="ECO:0000256" key="3">
    <source>
        <dbReference type="ARBA" id="ARBA00022806"/>
    </source>
</evidence>
<keyword evidence="3 5" id="KW-0347">Helicase</keyword>
<evidence type="ECO:0000256" key="1">
    <source>
        <dbReference type="ARBA" id="ARBA00022741"/>
    </source>
</evidence>
<accession>A0A430B4K1</accession>
<reference evidence="7 8" key="1">
    <citation type="submission" date="2017-05" db="EMBL/GenBank/DDBJ databases">
        <title>Vagococcus spp. assemblies.</title>
        <authorList>
            <person name="Gulvik C.A."/>
        </authorList>
    </citation>
    <scope>NUCLEOTIDE SEQUENCE [LARGE SCALE GENOMIC DNA]</scope>
    <source>
        <strain evidence="7 8">CCUG 51432</strain>
    </source>
</reference>
<dbReference type="Proteomes" id="UP000287605">
    <property type="component" value="Unassembled WGS sequence"/>
</dbReference>
<protein>
    <recommendedName>
        <fullName evidence="6">UvrD-like helicase ATP-binding domain-containing protein</fullName>
    </recommendedName>
</protein>
<evidence type="ECO:0000313" key="8">
    <source>
        <dbReference type="Proteomes" id="UP000287605"/>
    </source>
</evidence>